<keyword evidence="2" id="KW-1185">Reference proteome</keyword>
<evidence type="ECO:0000313" key="1">
    <source>
        <dbReference type="EMBL" id="MBB5577859.1"/>
    </source>
</evidence>
<proteinExistence type="predicted"/>
<dbReference type="Proteomes" id="UP000549882">
    <property type="component" value="Unassembled WGS sequence"/>
</dbReference>
<comment type="caution">
    <text evidence="1">The sequence shown here is derived from an EMBL/GenBank/DDBJ whole genome shotgun (WGS) entry which is preliminary data.</text>
</comment>
<name>A0A7W8XYD5_9HYPH</name>
<gene>
    <name evidence="1" type="ORF">GGD50_006515</name>
</gene>
<protein>
    <submittedName>
        <fullName evidence="1">Uncharacterized protein</fullName>
    </submittedName>
</protein>
<dbReference type="AlphaFoldDB" id="A0A7W8XYD5"/>
<sequence>MGVASVVFALERLVHEAAKLSVAQAPLRIGNRLPILGGQYLLRQTLIRGIDSEPSNGALLPSSLKIAIFGENSIKENQCPNHNSLSAAPRQKN</sequence>
<organism evidence="1 2">
    <name type="scientific">Rhizobium paranaense</name>
    <dbReference type="NCBI Taxonomy" id="1650438"/>
    <lineage>
        <taxon>Bacteria</taxon>
        <taxon>Pseudomonadati</taxon>
        <taxon>Pseudomonadota</taxon>
        <taxon>Alphaproteobacteria</taxon>
        <taxon>Hyphomicrobiales</taxon>
        <taxon>Rhizobiaceae</taxon>
        <taxon>Rhizobium/Agrobacterium group</taxon>
        <taxon>Rhizobium</taxon>
    </lineage>
</organism>
<evidence type="ECO:0000313" key="2">
    <source>
        <dbReference type="Proteomes" id="UP000549882"/>
    </source>
</evidence>
<reference evidence="1 2" key="1">
    <citation type="submission" date="2020-08" db="EMBL/GenBank/DDBJ databases">
        <title>Genomic Encyclopedia of Type Strains, Phase IV (KMG-V): Genome sequencing to study the core and pangenomes of soil and plant-associated prokaryotes.</title>
        <authorList>
            <person name="Whitman W."/>
        </authorList>
    </citation>
    <scope>NUCLEOTIDE SEQUENCE [LARGE SCALE GENOMIC DNA]</scope>
    <source>
        <strain evidence="1 2">SEMIA 4064</strain>
    </source>
</reference>
<dbReference type="EMBL" id="JACHBI010000027">
    <property type="protein sequence ID" value="MBB5577859.1"/>
    <property type="molecule type" value="Genomic_DNA"/>
</dbReference>
<accession>A0A7W8XYD5</accession>